<dbReference type="Pfam" id="PF13602">
    <property type="entry name" value="ADH_zinc_N_2"/>
    <property type="match status" value="1"/>
</dbReference>
<dbReference type="Pfam" id="PF08240">
    <property type="entry name" value="ADH_N"/>
    <property type="match status" value="1"/>
</dbReference>
<gene>
    <name evidence="2" type="ORF">CAC42_1158</name>
</gene>
<dbReference type="InterPro" id="IPR013154">
    <property type="entry name" value="ADH-like_N"/>
</dbReference>
<dbReference type="PANTHER" id="PTHR11695">
    <property type="entry name" value="ALCOHOL DEHYDROGENASE RELATED"/>
    <property type="match status" value="1"/>
</dbReference>
<sequence>MAPNPPTMRSWLYTAPHPTLATSLRLEPSVPFPFPSPPPPGHLIIRVHAASLNPADYKLASLPLVWRVMPRKPASPGMDFAGRVWAGGGAGGGVFAEGSRVFGRLAWPAQHGALGEFILVPSSCVAGLPDEVGYEQGACLGTAGMTALQSLRGVREGSKVLVNGASGGVGTFGVQIARILGAEVTGVCSGSNEGMVRELGAEVVDYKKVDVRQFVSGGQGRWDLVVDNVGTKGLLGACDGGVREGGKMVQVGAGLDVGAAVEMVRNALLPRWAGGAKTRWQFLMVKNDSEDLARLAEWTRQGKLRPVIDSVFGYEEAPKAFERLMTGRAKGNVVVSSSWS</sequence>
<dbReference type="Proteomes" id="UP000243797">
    <property type="component" value="Unassembled WGS sequence"/>
</dbReference>
<dbReference type="SUPFAM" id="SSF51735">
    <property type="entry name" value="NAD(P)-binding Rossmann-fold domains"/>
    <property type="match status" value="1"/>
</dbReference>
<dbReference type="InterPro" id="IPR011032">
    <property type="entry name" value="GroES-like_sf"/>
</dbReference>
<evidence type="ECO:0000259" key="1">
    <source>
        <dbReference type="SMART" id="SM00829"/>
    </source>
</evidence>
<dbReference type="PANTHER" id="PTHR11695:SF294">
    <property type="entry name" value="RETICULON-4-INTERACTING PROTEIN 1, MITOCHONDRIAL"/>
    <property type="match status" value="1"/>
</dbReference>
<dbReference type="GO" id="GO:0005739">
    <property type="term" value="C:mitochondrion"/>
    <property type="evidence" value="ECO:0007669"/>
    <property type="project" value="TreeGrafter"/>
</dbReference>
<accession>A0A2K1R254</accession>
<name>A0A2K1R254_9PEZI</name>
<protein>
    <submittedName>
        <fullName evidence="2">Zinc-type alcohol dehydrogenase-like protein</fullName>
    </submittedName>
</protein>
<proteinExistence type="predicted"/>
<dbReference type="AlphaFoldDB" id="A0A2K1R254"/>
<comment type="caution">
    <text evidence="2">The sequence shown here is derived from an EMBL/GenBank/DDBJ whole genome shotgun (WGS) entry which is preliminary data.</text>
</comment>
<dbReference type="InParanoid" id="A0A2K1R254"/>
<dbReference type="SMART" id="SM00829">
    <property type="entry name" value="PKS_ER"/>
    <property type="match status" value="1"/>
</dbReference>
<dbReference type="InterPro" id="IPR020843">
    <property type="entry name" value="ER"/>
</dbReference>
<evidence type="ECO:0000313" key="3">
    <source>
        <dbReference type="Proteomes" id="UP000243797"/>
    </source>
</evidence>
<dbReference type="EMBL" id="NKHZ01000011">
    <property type="protein sequence ID" value="PNS21379.1"/>
    <property type="molecule type" value="Genomic_DNA"/>
</dbReference>
<organism evidence="2 3">
    <name type="scientific">Sphaceloma murrayae</name>
    <dbReference type="NCBI Taxonomy" id="2082308"/>
    <lineage>
        <taxon>Eukaryota</taxon>
        <taxon>Fungi</taxon>
        <taxon>Dikarya</taxon>
        <taxon>Ascomycota</taxon>
        <taxon>Pezizomycotina</taxon>
        <taxon>Dothideomycetes</taxon>
        <taxon>Dothideomycetidae</taxon>
        <taxon>Myriangiales</taxon>
        <taxon>Elsinoaceae</taxon>
        <taxon>Sphaceloma</taxon>
    </lineage>
</organism>
<dbReference type="InterPro" id="IPR050700">
    <property type="entry name" value="YIM1/Zinc_Alcohol_DH_Fams"/>
</dbReference>
<reference evidence="2 3" key="1">
    <citation type="submission" date="2017-06" db="EMBL/GenBank/DDBJ databases">
        <title>Draft genome sequence of a variant of Elsinoe murrayae.</title>
        <authorList>
            <person name="Cheng Q."/>
        </authorList>
    </citation>
    <scope>NUCLEOTIDE SEQUENCE [LARGE SCALE GENOMIC DNA]</scope>
    <source>
        <strain evidence="2 3">CQ-2017a</strain>
    </source>
</reference>
<dbReference type="Gene3D" id="3.40.50.720">
    <property type="entry name" value="NAD(P)-binding Rossmann-like Domain"/>
    <property type="match status" value="1"/>
</dbReference>
<dbReference type="GO" id="GO:0016491">
    <property type="term" value="F:oxidoreductase activity"/>
    <property type="evidence" value="ECO:0007669"/>
    <property type="project" value="InterPro"/>
</dbReference>
<keyword evidence="3" id="KW-1185">Reference proteome</keyword>
<dbReference type="InterPro" id="IPR036291">
    <property type="entry name" value="NAD(P)-bd_dom_sf"/>
</dbReference>
<dbReference type="OrthoDB" id="201656at2759"/>
<feature type="domain" description="Enoyl reductase (ER)" evidence="1">
    <location>
        <begin position="21"/>
        <end position="335"/>
    </location>
</feature>
<dbReference type="Gene3D" id="3.90.180.10">
    <property type="entry name" value="Medium-chain alcohol dehydrogenases, catalytic domain"/>
    <property type="match status" value="1"/>
</dbReference>
<dbReference type="SUPFAM" id="SSF50129">
    <property type="entry name" value="GroES-like"/>
    <property type="match status" value="1"/>
</dbReference>
<dbReference type="CDD" id="cd08267">
    <property type="entry name" value="MDR1"/>
    <property type="match status" value="1"/>
</dbReference>
<dbReference type="STRING" id="2082308.A0A2K1R254"/>
<evidence type="ECO:0000313" key="2">
    <source>
        <dbReference type="EMBL" id="PNS21379.1"/>
    </source>
</evidence>